<evidence type="ECO:0000256" key="1">
    <source>
        <dbReference type="ARBA" id="ARBA00023015"/>
    </source>
</evidence>
<dbReference type="PANTHER" id="PTHR44688">
    <property type="entry name" value="DNA-BINDING TRANSCRIPTIONAL ACTIVATOR DEVR_DOSR"/>
    <property type="match status" value="1"/>
</dbReference>
<sequence length="896" mass="99145">MDTGQFLKGKFSFPLASQIVISRSRLTRKLDAARQAQIHCLTAPAGFGKTTLMQDWAAPQKGRVIWFTAERSDNRLLRLGGGLLAAFANAGYGFLGCKEELGLLNEPSGAAHWSRLFIAELETAARRTGASLTLVLDNLHLLDAPEAIALLSCLVRDLPAPHRLCLLSRNPLAPALFASTSWNRVQHLNADELAFTLEEGKQYLRALQAEGLLGRYAAPGSPGMQTQLSELWRQTDGWPIFFCAMAHRMANRNTPFAAKEELNTLPDFHRYMEEQVMQPLQLVQKDMQTRLRELAPISEFNRDLLSQCLLPGESPALIQAMIHYTGLIVKVAQTGDEYCLRRPLREHLRQDATSTTEASALFNKAFRWRLANNQGRAAITLCIDNGYWRAAVHLLEKLYPSLVSAGCWTQVVQWLAAVPAHIVGQRPLLQMLLGRKALFESAPASALVHFKQAQTLLSSAQELDHPDGVYDASSRAKWLQEASALIASTQALYVTGHDQSLAEQDSSCLLTRYHQGLHALHQGRLHETRKRLNEVMEAALADDPGMLTQVIPVLGWLHYLTGETDLWRSGLASLRERIAPGCDLSHGFAWTSASTLFGLLENASTDDVKQGLQDASVLHGLCAPVELRFNLAAAQALLAIREARWDEAGEALLEAEVLQHSIPDPVRRTLFSLPALKAQRLLAQGGEREALHLLQAWGGHYDQACFATQHEQLILSEILFALNRPEESLEPARQVKVWAEQGRCGLLLTRALAIEALALQKLGREEKAQQVFHDALHVGRMTSSLHSLVRKDAPEMKPLLSAAKQQGRYPAYVGRLIEHYGQDIDQDDDDSANLAALSKREKQVLDLLVTGMSNPEIADALCRSLGTVKIHVHNIYRKLGAANRVAAINKYNVATA</sequence>
<evidence type="ECO:0000259" key="4">
    <source>
        <dbReference type="PROSITE" id="PS50043"/>
    </source>
</evidence>
<dbReference type="HOGENOM" id="CLU_006325_1_0_6"/>
<keyword evidence="3" id="KW-0804">Transcription</keyword>
<dbReference type="GO" id="GO:0003677">
    <property type="term" value="F:DNA binding"/>
    <property type="evidence" value="ECO:0007669"/>
    <property type="project" value="UniProtKB-KW"/>
</dbReference>
<reference evidence="5 6" key="1">
    <citation type="journal article" date="2005" name="Nucleic Acids Res.">
        <title>Genomic blueprint of Hahella chejuensis, a marine microbe producing an algicidal agent.</title>
        <authorList>
            <person name="Jeong H."/>
            <person name="Yim J.H."/>
            <person name="Lee C."/>
            <person name="Choi S.-H."/>
            <person name="Park Y.K."/>
            <person name="Yoon S.H."/>
            <person name="Hur C.-G."/>
            <person name="Kang H.-Y."/>
            <person name="Kim D."/>
            <person name="Lee H.H."/>
            <person name="Park K.H."/>
            <person name="Park S.-H."/>
            <person name="Park H.-S."/>
            <person name="Lee H.K."/>
            <person name="Oh T.K."/>
            <person name="Kim J.F."/>
        </authorList>
    </citation>
    <scope>NUCLEOTIDE SEQUENCE [LARGE SCALE GENOMIC DNA]</scope>
    <source>
        <strain evidence="5 6">KCTC 2396</strain>
    </source>
</reference>
<dbReference type="PROSITE" id="PS00622">
    <property type="entry name" value="HTH_LUXR_1"/>
    <property type="match status" value="1"/>
</dbReference>
<protein>
    <submittedName>
        <fullName evidence="5">Probable regulatory protein, luxR family</fullName>
    </submittedName>
</protein>
<dbReference type="Proteomes" id="UP000000238">
    <property type="component" value="Chromosome"/>
</dbReference>
<dbReference type="PANTHER" id="PTHR44688:SF16">
    <property type="entry name" value="DNA-BINDING TRANSCRIPTIONAL ACTIVATOR DEVR_DOSR"/>
    <property type="match status" value="1"/>
</dbReference>
<organism evidence="5 6">
    <name type="scientific">Hahella chejuensis (strain KCTC 2396)</name>
    <dbReference type="NCBI Taxonomy" id="349521"/>
    <lineage>
        <taxon>Bacteria</taxon>
        <taxon>Pseudomonadati</taxon>
        <taxon>Pseudomonadota</taxon>
        <taxon>Gammaproteobacteria</taxon>
        <taxon>Oceanospirillales</taxon>
        <taxon>Hahellaceae</taxon>
        <taxon>Hahella</taxon>
    </lineage>
</organism>
<dbReference type="RefSeq" id="WP_011397110.1">
    <property type="nucleotide sequence ID" value="NC_007645.1"/>
</dbReference>
<name>Q2SH33_HAHCH</name>
<evidence type="ECO:0000256" key="3">
    <source>
        <dbReference type="ARBA" id="ARBA00023163"/>
    </source>
</evidence>
<dbReference type="Gene3D" id="1.25.40.10">
    <property type="entry name" value="Tetratricopeptide repeat domain"/>
    <property type="match status" value="1"/>
</dbReference>
<dbReference type="Pfam" id="PF00196">
    <property type="entry name" value="GerE"/>
    <property type="match status" value="1"/>
</dbReference>
<dbReference type="PRINTS" id="PR00038">
    <property type="entry name" value="HTHLUXR"/>
</dbReference>
<dbReference type="Gene3D" id="1.10.10.10">
    <property type="entry name" value="Winged helix-like DNA-binding domain superfamily/Winged helix DNA-binding domain"/>
    <property type="match status" value="1"/>
</dbReference>
<dbReference type="OrthoDB" id="1123107at2"/>
<dbReference type="eggNOG" id="COG2909">
    <property type="taxonomic scope" value="Bacteria"/>
</dbReference>
<evidence type="ECO:0000256" key="2">
    <source>
        <dbReference type="ARBA" id="ARBA00023125"/>
    </source>
</evidence>
<dbReference type="CDD" id="cd06170">
    <property type="entry name" value="LuxR_C_like"/>
    <property type="match status" value="1"/>
</dbReference>
<keyword evidence="1" id="KW-0805">Transcription regulation</keyword>
<dbReference type="STRING" id="349521.HCH_03285"/>
<evidence type="ECO:0000313" key="5">
    <source>
        <dbReference type="EMBL" id="ABC30041.1"/>
    </source>
</evidence>
<keyword evidence="2" id="KW-0238">DNA-binding</keyword>
<dbReference type="SUPFAM" id="SSF46894">
    <property type="entry name" value="C-terminal effector domain of the bipartite response regulators"/>
    <property type="match status" value="1"/>
</dbReference>
<evidence type="ECO:0000313" key="6">
    <source>
        <dbReference type="Proteomes" id="UP000000238"/>
    </source>
</evidence>
<dbReference type="KEGG" id="hch:HCH_03285"/>
<dbReference type="InterPro" id="IPR016032">
    <property type="entry name" value="Sig_transdc_resp-reg_C-effctor"/>
</dbReference>
<dbReference type="EMBL" id="CP000155">
    <property type="protein sequence ID" value="ABC30041.1"/>
    <property type="molecule type" value="Genomic_DNA"/>
</dbReference>
<dbReference type="PROSITE" id="PS50043">
    <property type="entry name" value="HTH_LUXR_2"/>
    <property type="match status" value="1"/>
</dbReference>
<keyword evidence="6" id="KW-1185">Reference proteome</keyword>
<dbReference type="AlphaFoldDB" id="Q2SH33"/>
<dbReference type="InterPro" id="IPR027417">
    <property type="entry name" value="P-loop_NTPase"/>
</dbReference>
<feature type="domain" description="HTH luxR-type" evidence="4">
    <location>
        <begin position="830"/>
        <end position="895"/>
    </location>
</feature>
<dbReference type="GO" id="GO:0006355">
    <property type="term" value="P:regulation of DNA-templated transcription"/>
    <property type="evidence" value="ECO:0007669"/>
    <property type="project" value="InterPro"/>
</dbReference>
<dbReference type="InterPro" id="IPR011990">
    <property type="entry name" value="TPR-like_helical_dom_sf"/>
</dbReference>
<dbReference type="InterPro" id="IPR000792">
    <property type="entry name" value="Tscrpt_reg_LuxR_C"/>
</dbReference>
<gene>
    <name evidence="5" type="ordered locus">HCH_03285</name>
</gene>
<dbReference type="SMART" id="SM00421">
    <property type="entry name" value="HTH_LUXR"/>
    <property type="match status" value="1"/>
</dbReference>
<proteinExistence type="predicted"/>
<accession>Q2SH33</accession>
<dbReference type="SUPFAM" id="SSF52540">
    <property type="entry name" value="P-loop containing nucleoside triphosphate hydrolases"/>
    <property type="match status" value="1"/>
</dbReference>
<dbReference type="InterPro" id="IPR036388">
    <property type="entry name" value="WH-like_DNA-bd_sf"/>
</dbReference>